<dbReference type="InterPro" id="IPR006140">
    <property type="entry name" value="D-isomer_DH_NAD-bd"/>
</dbReference>
<dbReference type="Gene3D" id="3.40.50.720">
    <property type="entry name" value="NAD(P)-binding Rossmann-like Domain"/>
    <property type="match status" value="2"/>
</dbReference>
<dbReference type="InterPro" id="IPR045626">
    <property type="entry name" value="PGDH_ASB_dom"/>
</dbReference>
<dbReference type="InterPro" id="IPR029753">
    <property type="entry name" value="D-isomer_DH_CS"/>
</dbReference>
<evidence type="ECO:0000256" key="1">
    <source>
        <dbReference type="ARBA" id="ARBA00005216"/>
    </source>
</evidence>
<dbReference type="GO" id="GO:0004617">
    <property type="term" value="F:phosphoglycerate dehydrogenase activity"/>
    <property type="evidence" value="ECO:0007669"/>
    <property type="project" value="UniProtKB-EC"/>
</dbReference>
<dbReference type="Pfam" id="PF19304">
    <property type="entry name" value="PGDH_inter"/>
    <property type="match status" value="1"/>
</dbReference>
<dbReference type="GO" id="GO:0051287">
    <property type="term" value="F:NAD binding"/>
    <property type="evidence" value="ECO:0007669"/>
    <property type="project" value="InterPro"/>
</dbReference>
<gene>
    <name evidence="6" type="ORF">DRJ04_02455</name>
</gene>
<sequence length="342" mass="37172">LCELDKLLSQVDYLSIHTPLTEHTRGLIGDREFSLMKDGVRVINCARGGIIDEDALYRALKSGKVKGAALDVFEKEKPFGNPLLELDSVIATPHLGASTQEAQTRVAVEIATQVADALKRGKIRNAVNILAFPAHLKKKIGGYLSLAEKMGILAAQLMEGNLREVEVFYKGELANYEVGPLTIALMKGLLGFVLKEDVNYVNATLLARERGIKISEAKTTEGKEYSSLVEARFVGDGGELKIEGTVLEKKIPYIVRINDCSLEFVPEGHLLICTNVDKPGAVGKISTLLGNFGINIAGLRMGTTTPGKENLSVYTLDTSPTSEVMEALRNIEDVIKAKLVHL</sequence>
<comment type="catalytic activity">
    <reaction evidence="4">
        <text>(2R)-3-phosphoglycerate + NAD(+) = 3-phosphooxypyruvate + NADH + H(+)</text>
        <dbReference type="Rhea" id="RHEA:12641"/>
        <dbReference type="ChEBI" id="CHEBI:15378"/>
        <dbReference type="ChEBI" id="CHEBI:18110"/>
        <dbReference type="ChEBI" id="CHEBI:57540"/>
        <dbReference type="ChEBI" id="CHEBI:57945"/>
        <dbReference type="ChEBI" id="CHEBI:58272"/>
        <dbReference type="EC" id="1.1.1.95"/>
    </reaction>
</comment>
<dbReference type="PANTHER" id="PTHR42938">
    <property type="entry name" value="FORMATE DEHYDROGENASE 1"/>
    <property type="match status" value="1"/>
</dbReference>
<dbReference type="SUPFAM" id="SSF143548">
    <property type="entry name" value="Serine metabolism enzymes domain"/>
    <property type="match status" value="1"/>
</dbReference>
<comment type="pathway">
    <text evidence="1">Amino-acid biosynthesis; L-serine biosynthesis; L-serine from 3-phospho-D-glycerate: step 1/3.</text>
</comment>
<dbReference type="PANTHER" id="PTHR42938:SF9">
    <property type="entry name" value="FORMATE DEHYDROGENASE 1"/>
    <property type="match status" value="1"/>
</dbReference>
<dbReference type="AlphaFoldDB" id="A0A662DKJ1"/>
<organism evidence="6 7">
    <name type="scientific">Aerophobetes bacterium</name>
    <dbReference type="NCBI Taxonomy" id="2030807"/>
    <lineage>
        <taxon>Bacteria</taxon>
        <taxon>Candidatus Aerophobota</taxon>
    </lineage>
</organism>
<dbReference type="Gene3D" id="3.30.1330.90">
    <property type="entry name" value="D-3-phosphoglycerate dehydrogenase, domain 3"/>
    <property type="match status" value="1"/>
</dbReference>
<dbReference type="InterPro" id="IPR045865">
    <property type="entry name" value="ACT-like_dom_sf"/>
</dbReference>
<keyword evidence="3" id="KW-0560">Oxidoreductase</keyword>
<feature type="domain" description="ACT" evidence="5">
    <location>
        <begin position="270"/>
        <end position="342"/>
    </location>
</feature>
<evidence type="ECO:0000256" key="4">
    <source>
        <dbReference type="ARBA" id="ARBA00048731"/>
    </source>
</evidence>
<evidence type="ECO:0000313" key="6">
    <source>
        <dbReference type="EMBL" id="RLE14396.1"/>
    </source>
</evidence>
<proteinExistence type="predicted"/>
<dbReference type="Proteomes" id="UP000280417">
    <property type="component" value="Unassembled WGS sequence"/>
</dbReference>
<protein>
    <recommendedName>
        <fullName evidence="2">phosphoglycerate dehydrogenase</fullName>
        <ecNumber evidence="2">1.1.1.95</ecNumber>
    </recommendedName>
</protein>
<comment type="caution">
    <text evidence="6">The sequence shown here is derived from an EMBL/GenBank/DDBJ whole genome shotgun (WGS) entry which is preliminary data.</text>
</comment>
<dbReference type="PROSITE" id="PS00671">
    <property type="entry name" value="D_2_HYDROXYACID_DH_3"/>
    <property type="match status" value="1"/>
</dbReference>
<dbReference type="Pfam" id="PF02826">
    <property type="entry name" value="2-Hacid_dh_C"/>
    <property type="match status" value="1"/>
</dbReference>
<dbReference type="InterPro" id="IPR002912">
    <property type="entry name" value="ACT_dom"/>
</dbReference>
<dbReference type="EMBL" id="QMQA01000046">
    <property type="protein sequence ID" value="RLE14396.1"/>
    <property type="molecule type" value="Genomic_DNA"/>
</dbReference>
<dbReference type="SUPFAM" id="SSF55021">
    <property type="entry name" value="ACT-like"/>
    <property type="match status" value="1"/>
</dbReference>
<dbReference type="Pfam" id="PF01842">
    <property type="entry name" value="ACT"/>
    <property type="match status" value="1"/>
</dbReference>
<feature type="non-terminal residue" evidence="6">
    <location>
        <position position="1"/>
    </location>
</feature>
<name>A0A662DKJ1_UNCAE</name>
<evidence type="ECO:0000256" key="3">
    <source>
        <dbReference type="ARBA" id="ARBA00023002"/>
    </source>
</evidence>
<dbReference type="CDD" id="cd04902">
    <property type="entry name" value="ACT_3PGDH-xct"/>
    <property type="match status" value="1"/>
</dbReference>
<reference evidence="6 7" key="1">
    <citation type="submission" date="2018-06" db="EMBL/GenBank/DDBJ databases">
        <title>Extensive metabolic versatility and redundancy in microbially diverse, dynamic hydrothermal sediments.</title>
        <authorList>
            <person name="Dombrowski N."/>
            <person name="Teske A."/>
            <person name="Baker B.J."/>
        </authorList>
    </citation>
    <scope>NUCLEOTIDE SEQUENCE [LARGE SCALE GENOMIC DNA]</scope>
    <source>
        <strain evidence="6">B3_G15</strain>
    </source>
</reference>
<accession>A0A662DKJ1</accession>
<evidence type="ECO:0000256" key="2">
    <source>
        <dbReference type="ARBA" id="ARBA00013143"/>
    </source>
</evidence>
<dbReference type="InterPro" id="IPR029009">
    <property type="entry name" value="ASB_dom_sf"/>
</dbReference>
<dbReference type="PROSITE" id="PS51671">
    <property type="entry name" value="ACT"/>
    <property type="match status" value="1"/>
</dbReference>
<evidence type="ECO:0000313" key="7">
    <source>
        <dbReference type="Proteomes" id="UP000280417"/>
    </source>
</evidence>
<dbReference type="EC" id="1.1.1.95" evidence="2"/>
<evidence type="ECO:0000259" key="5">
    <source>
        <dbReference type="PROSITE" id="PS51671"/>
    </source>
</evidence>
<dbReference type="Gene3D" id="3.30.70.260">
    <property type="match status" value="1"/>
</dbReference>
<dbReference type="FunFam" id="3.30.1330.90:FF:000003">
    <property type="entry name" value="D-3-phosphoglycerate dehydrogenase"/>
    <property type="match status" value="1"/>
</dbReference>
<dbReference type="InterPro" id="IPR036291">
    <property type="entry name" value="NAD(P)-bd_dom_sf"/>
</dbReference>
<dbReference type="SUPFAM" id="SSF51735">
    <property type="entry name" value="NAD(P)-binding Rossmann-fold domains"/>
    <property type="match status" value="1"/>
</dbReference>